<evidence type="ECO:0000256" key="1">
    <source>
        <dbReference type="ARBA" id="ARBA00022645"/>
    </source>
</evidence>
<dbReference type="Proteomes" id="UP000317214">
    <property type="component" value="Chromosome"/>
</dbReference>
<keyword evidence="3 6" id="KW-0732">Signal</keyword>
<dbReference type="Gene3D" id="3.40.50.1820">
    <property type="entry name" value="alpha/beta hydrolase"/>
    <property type="match status" value="1"/>
</dbReference>
<proteinExistence type="predicted"/>
<protein>
    <submittedName>
        <fullName evidence="7">Peptidase S10</fullName>
    </submittedName>
</protein>
<evidence type="ECO:0000313" key="7">
    <source>
        <dbReference type="EMBL" id="QDH24005.1"/>
    </source>
</evidence>
<dbReference type="EMBL" id="CP032485">
    <property type="protein sequence ID" value="QDH24005.1"/>
    <property type="molecule type" value="Genomic_DNA"/>
</dbReference>
<keyword evidence="5" id="KW-0325">Glycoprotein</keyword>
<evidence type="ECO:0000256" key="6">
    <source>
        <dbReference type="SAM" id="SignalP"/>
    </source>
</evidence>
<dbReference type="SUPFAM" id="SSF53474">
    <property type="entry name" value="alpha/beta-Hydrolases"/>
    <property type="match status" value="1"/>
</dbReference>
<keyword evidence="4" id="KW-0378">Hydrolase</keyword>
<dbReference type="AlphaFoldDB" id="A0A4Y6V6P4"/>
<keyword evidence="2" id="KW-0645">Protease</keyword>
<gene>
    <name evidence="7" type="ORF">D5366_00545</name>
</gene>
<sequence length="534" mass="58347">MFRKALLSTLALSMLSSTALAAPAEQPAPKSNENADSVTHGTVVVDGSTISYQAVAGTILVHGGSYDDSSDVLNKRGVKLSAAKDDDSAKNPPVASMFYTAYFKDGVPSGRRPITFLYNGGPGSASVWVHMGTFGPRRVNTPGDTHLPAAPYQLISNPQSLLDVSDLVFVDAPGTGFSRIGGKDADKTFLGVDGDAEAFTHFIAQFLAKYSRFNSPKYLFGESYGTMRSAVVINNLEQEQNIDFNGVILLSQILNYDNSADTPQFNPGVDDPYVLALPTYAATAWYHKALPAAHPDLKAFLSEVEHFALNDYTLALAQGSDLSDQQRNSIAQKLHDYTGLPVDYILKSNLRVNGGQFEQQLQATTGMATGRLDTRYSSPTIDPMSKEVEYDPQSSAISSAYVTLFNDYVRSTLKYGSDESYHLFNSSGGRWDNKHTQPSGYPAEGVPNVMSDLAMAMKTNPNLHVMLNAGYYDLATPYFEGIYEMKHLPIPAALQKNIEYAQYDSGHMVYVDPKSLQQLHDNVATFIRKTDNLH</sequence>
<dbReference type="PANTHER" id="PTHR11802">
    <property type="entry name" value="SERINE PROTEASE FAMILY S10 SERINE CARBOXYPEPTIDASE"/>
    <property type="match status" value="1"/>
</dbReference>
<dbReference type="PANTHER" id="PTHR11802:SF3">
    <property type="entry name" value="RETINOID-INDUCIBLE SERINE CARBOXYPEPTIDASE"/>
    <property type="match status" value="1"/>
</dbReference>
<dbReference type="InterPro" id="IPR001563">
    <property type="entry name" value="Peptidase_S10"/>
</dbReference>
<evidence type="ECO:0000313" key="8">
    <source>
        <dbReference type="Proteomes" id="UP000317214"/>
    </source>
</evidence>
<keyword evidence="1" id="KW-0121">Carboxypeptidase</keyword>
<dbReference type="OrthoDB" id="9770107at2"/>
<evidence type="ECO:0000256" key="5">
    <source>
        <dbReference type="ARBA" id="ARBA00023180"/>
    </source>
</evidence>
<organism evidence="7 8">
    <name type="scientific">Neokomagataea tanensis</name>
    <dbReference type="NCBI Taxonomy" id="661191"/>
    <lineage>
        <taxon>Bacteria</taxon>
        <taxon>Pseudomonadati</taxon>
        <taxon>Pseudomonadota</taxon>
        <taxon>Alphaproteobacteria</taxon>
        <taxon>Acetobacterales</taxon>
        <taxon>Acetobacteraceae</taxon>
        <taxon>Neokomagataea</taxon>
    </lineage>
</organism>
<dbReference type="GO" id="GO:0004185">
    <property type="term" value="F:serine-type carboxypeptidase activity"/>
    <property type="evidence" value="ECO:0007669"/>
    <property type="project" value="InterPro"/>
</dbReference>
<evidence type="ECO:0000256" key="3">
    <source>
        <dbReference type="ARBA" id="ARBA00022729"/>
    </source>
</evidence>
<dbReference type="Pfam" id="PF00450">
    <property type="entry name" value="Peptidase_S10"/>
    <property type="match status" value="1"/>
</dbReference>
<feature type="signal peptide" evidence="6">
    <location>
        <begin position="1"/>
        <end position="21"/>
    </location>
</feature>
<dbReference type="InterPro" id="IPR029058">
    <property type="entry name" value="AB_hydrolase_fold"/>
</dbReference>
<name>A0A4Y6V6P4_9PROT</name>
<evidence type="ECO:0000256" key="4">
    <source>
        <dbReference type="ARBA" id="ARBA00022801"/>
    </source>
</evidence>
<dbReference type="GO" id="GO:0006508">
    <property type="term" value="P:proteolysis"/>
    <property type="evidence" value="ECO:0007669"/>
    <property type="project" value="UniProtKB-KW"/>
</dbReference>
<feature type="chain" id="PRO_5021271458" evidence="6">
    <location>
        <begin position="22"/>
        <end position="534"/>
    </location>
</feature>
<evidence type="ECO:0000256" key="2">
    <source>
        <dbReference type="ARBA" id="ARBA00022670"/>
    </source>
</evidence>
<accession>A0A4Y6V6P4</accession>
<reference evidence="7 8" key="1">
    <citation type="submission" date="2018-09" db="EMBL/GenBank/DDBJ databases">
        <title>The complete genome sequence of Neokomagataea tanensis NBRC 106556(T).</title>
        <authorList>
            <person name="Chua K.-O."/>
            <person name="See-Too W.-S."/>
            <person name="Hong K.-W."/>
            <person name="Yin W.-F."/>
            <person name="Chan K.-G."/>
        </authorList>
    </citation>
    <scope>NUCLEOTIDE SEQUENCE [LARGE SCALE GENOMIC DNA]</scope>
    <source>
        <strain evidence="8">AH13 \ NBRC 106556</strain>
    </source>
</reference>
<dbReference type="KEGG" id="ntn:D5366_00545"/>
<keyword evidence="8" id="KW-1185">Reference proteome</keyword>